<dbReference type="RefSeq" id="WP_013877345.1">
    <property type="nucleotide sequence ID" value="NZ_BTHJ01000005.1"/>
</dbReference>
<accession>A0AB38QZY3</accession>
<gene>
    <name evidence="1" type="ORF">IMI45_03985</name>
</gene>
<protein>
    <submittedName>
        <fullName evidence="1">Spore gernimation protein GerPD</fullName>
    </submittedName>
</protein>
<dbReference type="AlphaFoldDB" id="A0AB38QZY3"/>
<dbReference type="Proteomes" id="UP001058458">
    <property type="component" value="Chromosome"/>
</dbReference>
<dbReference type="EMBL" id="CP063414">
    <property type="protein sequence ID" value="UOE77029.1"/>
    <property type="molecule type" value="Genomic_DNA"/>
</dbReference>
<name>A0AB38QZY3_PARTM</name>
<sequence>MNYTVINRDVHIGDIHLIAVTSSAVFLIGDADVINIASAFDTPPESLIIGPFVPLIQRGGQ</sequence>
<proteinExistence type="predicted"/>
<organism evidence="1 2">
    <name type="scientific">Parageobacillus thermoglucosidasius</name>
    <name type="common">Geobacillus thermoglucosidasius</name>
    <dbReference type="NCBI Taxonomy" id="1426"/>
    <lineage>
        <taxon>Bacteria</taxon>
        <taxon>Bacillati</taxon>
        <taxon>Bacillota</taxon>
        <taxon>Bacilli</taxon>
        <taxon>Bacillales</taxon>
        <taxon>Anoxybacillaceae</taxon>
        <taxon>Parageobacillus</taxon>
    </lineage>
</organism>
<evidence type="ECO:0000313" key="2">
    <source>
        <dbReference type="Proteomes" id="UP001058458"/>
    </source>
</evidence>
<reference evidence="1" key="1">
    <citation type="submission" date="2020-10" db="EMBL/GenBank/DDBJ databases">
        <authorList>
            <person name="Delgado J.A."/>
            <person name="Gonzalez J.M."/>
        </authorList>
    </citation>
    <scope>NUCLEOTIDE SEQUENCE</scope>
    <source>
        <strain evidence="1">23.6</strain>
    </source>
</reference>
<evidence type="ECO:0000313" key="1">
    <source>
        <dbReference type="EMBL" id="UOE77029.1"/>
    </source>
</evidence>